<organism evidence="2 3">
    <name type="scientific">Xenopus laevis</name>
    <name type="common">African clawed frog</name>
    <dbReference type="NCBI Taxonomy" id="8355"/>
    <lineage>
        <taxon>Eukaryota</taxon>
        <taxon>Metazoa</taxon>
        <taxon>Chordata</taxon>
        <taxon>Craniata</taxon>
        <taxon>Vertebrata</taxon>
        <taxon>Euteleostomi</taxon>
        <taxon>Amphibia</taxon>
        <taxon>Batrachia</taxon>
        <taxon>Anura</taxon>
        <taxon>Pipoidea</taxon>
        <taxon>Pipidae</taxon>
        <taxon>Xenopodinae</taxon>
        <taxon>Xenopus</taxon>
        <taxon>Xenopus</taxon>
    </lineage>
</organism>
<dbReference type="Proteomes" id="UP000186698">
    <property type="component" value="Chromosome 1L"/>
</dbReference>
<evidence type="ECO:0000313" key="3">
    <source>
        <dbReference type="RefSeq" id="XP_018097055.1"/>
    </source>
</evidence>
<proteinExistence type="predicted"/>
<evidence type="ECO:0000256" key="1">
    <source>
        <dbReference type="SAM" id="MobiDB-lite"/>
    </source>
</evidence>
<dbReference type="InterPro" id="IPR033587">
    <property type="entry name" value="M1AP"/>
</dbReference>
<dbReference type="GeneID" id="108704862"/>
<protein>
    <submittedName>
        <fullName evidence="3">Meiosis 1 arrest protein</fullName>
    </submittedName>
</protein>
<name>A0A8J0U8G4_XENLA</name>
<gene>
    <name evidence="3" type="primary">LOC108704862</name>
</gene>
<dbReference type="AlphaFoldDB" id="A0A8J0U8G4"/>
<dbReference type="RefSeq" id="XP_018097055.1">
    <property type="nucleotide sequence ID" value="XM_018241566.2"/>
</dbReference>
<dbReference type="PANTHER" id="PTHR28642">
    <property type="entry name" value="MEIOSIS 1 ARREST PROTEIN"/>
    <property type="match status" value="1"/>
</dbReference>
<dbReference type="GO" id="GO:0007127">
    <property type="term" value="P:meiosis I"/>
    <property type="evidence" value="ECO:0007669"/>
    <property type="project" value="InterPro"/>
</dbReference>
<dbReference type="KEGG" id="xla:108704862"/>
<dbReference type="CTD" id="108704862"/>
<reference evidence="3" key="1">
    <citation type="submission" date="2025-08" db="UniProtKB">
        <authorList>
            <consortium name="RefSeq"/>
        </authorList>
    </citation>
    <scope>IDENTIFICATION</scope>
    <source>
        <strain evidence="3">J_2021</strain>
        <tissue evidence="3">Erythrocytes</tissue>
    </source>
</reference>
<dbReference type="PANTHER" id="PTHR28642:SF1">
    <property type="entry name" value="MEIOSIS 1 ARREST PROTEIN"/>
    <property type="match status" value="1"/>
</dbReference>
<keyword evidence="2" id="KW-1185">Reference proteome</keyword>
<evidence type="ECO:0000313" key="2">
    <source>
        <dbReference type="Proteomes" id="UP000186698"/>
    </source>
</evidence>
<dbReference type="OrthoDB" id="6433824at2759"/>
<sequence>MLTMASAKEIRGGGSLSLTSVPPRILLLDVAPPGWGSVRRVLCEALSNALYLCAAAPSCTLLLSIYTVGQRHQCVFPLLPLRNSFTRLHNCMSELSSTQEDGSYNPQTGVLALAVMDALQQTKQLAQHSVSQGALQNSSVEVAIVSPRDRKEIASELDTGLRDTDLGSLHGLLVVHMCDALGALSTDTTPESAIASAPGSSAYDIEFQVTRRDVLSLESFFKSWLYNKGPEKEKLNLILQEGESPLHVICDVQQKLLNPECLHREQESPYRVEQSKIRGGKMPQILKALRVVSSHGICGSLLYGFPFILTPTASWELDWDMLESNEENFHALCQHLQSQELSLLACATQHSLTPSSGVPIQSHFIVSSSDSAALLVRPVAVREIVLTPDPALPQHPVTDITLHKIQDALQHLQMNSVYNPLSVTCGLYKHLQTSVTLPPTTRIRGDTSHGIQFKGTSGTHLRQAPFRHRKARATVAPLPLVHCALAFKHTQSYSHAELLDKSSN</sequence>
<dbReference type="GO" id="GO:0007283">
    <property type="term" value="P:spermatogenesis"/>
    <property type="evidence" value="ECO:0000318"/>
    <property type="project" value="GO_Central"/>
</dbReference>
<dbReference type="GO" id="GO:0051308">
    <property type="term" value="P:male meiosis chromosome separation"/>
    <property type="evidence" value="ECO:0000318"/>
    <property type="project" value="GO_Central"/>
</dbReference>
<feature type="region of interest" description="Disordered" evidence="1">
    <location>
        <begin position="439"/>
        <end position="458"/>
    </location>
</feature>
<accession>A0A8J0U8G4</accession>